<evidence type="ECO:0000313" key="1">
    <source>
        <dbReference type="EMBL" id="KAA6392632.1"/>
    </source>
</evidence>
<dbReference type="NCBIfam" id="TIGR01571">
    <property type="entry name" value="A_thal_Cys_rich"/>
    <property type="match status" value="1"/>
</dbReference>
<dbReference type="Proteomes" id="UP000324800">
    <property type="component" value="Unassembled WGS sequence"/>
</dbReference>
<dbReference type="AlphaFoldDB" id="A0A5J4WDP1"/>
<dbReference type="InterPro" id="IPR006461">
    <property type="entry name" value="PLAC_motif_containing"/>
</dbReference>
<evidence type="ECO:0008006" key="3">
    <source>
        <dbReference type="Google" id="ProtNLM"/>
    </source>
</evidence>
<accession>A0A5J4WDP1</accession>
<protein>
    <recommendedName>
        <fullName evidence="3">PLAC8 family protein</fullName>
    </recommendedName>
</protein>
<dbReference type="EMBL" id="SNRW01002480">
    <property type="protein sequence ID" value="KAA6392632.1"/>
    <property type="molecule type" value="Genomic_DNA"/>
</dbReference>
<reference evidence="1 2" key="1">
    <citation type="submission" date="2019-03" db="EMBL/GenBank/DDBJ databases">
        <title>Single cell metagenomics reveals metabolic interactions within the superorganism composed of flagellate Streblomastix strix and complex community of Bacteroidetes bacteria on its surface.</title>
        <authorList>
            <person name="Treitli S.C."/>
            <person name="Kolisko M."/>
            <person name="Husnik F."/>
            <person name="Keeling P."/>
            <person name="Hampl V."/>
        </authorList>
    </citation>
    <scope>NUCLEOTIDE SEQUENCE [LARGE SCALE GENOMIC DNA]</scope>
    <source>
        <strain evidence="1">ST1C</strain>
    </source>
</reference>
<name>A0A5J4WDP1_9EUKA</name>
<organism evidence="1 2">
    <name type="scientific">Streblomastix strix</name>
    <dbReference type="NCBI Taxonomy" id="222440"/>
    <lineage>
        <taxon>Eukaryota</taxon>
        <taxon>Metamonada</taxon>
        <taxon>Preaxostyla</taxon>
        <taxon>Oxymonadida</taxon>
        <taxon>Streblomastigidae</taxon>
        <taxon>Streblomastix</taxon>
    </lineage>
</organism>
<dbReference type="OrthoDB" id="1045822at2759"/>
<sequence>MDQRWSSNIFGCFGDCKICFAACIFQPCVLGSMLADLYGEKFGYEHCCLSWCCPCAPLLTRVGIRQREGIPGTLCEDYIMSCCCLPCSICQTAKQFSESGCKFHPIDL</sequence>
<gene>
    <name evidence="1" type="ORF">EZS28_011840</name>
</gene>
<comment type="caution">
    <text evidence="1">The sequence shown here is derived from an EMBL/GenBank/DDBJ whole genome shotgun (WGS) entry which is preliminary data.</text>
</comment>
<evidence type="ECO:0000313" key="2">
    <source>
        <dbReference type="Proteomes" id="UP000324800"/>
    </source>
</evidence>
<dbReference type="Pfam" id="PF04749">
    <property type="entry name" value="PLAC8"/>
    <property type="match status" value="1"/>
</dbReference>
<proteinExistence type="predicted"/>